<accession>A0A914UJK5</accession>
<dbReference type="GO" id="GO:0120550">
    <property type="term" value="F:methyltransferase cap2 activity"/>
    <property type="evidence" value="ECO:0007669"/>
    <property type="project" value="UniProtKB-EC"/>
</dbReference>
<evidence type="ECO:0000256" key="4">
    <source>
        <dbReference type="ARBA" id="ARBA00022679"/>
    </source>
</evidence>
<name>A0A914UJK5_9BILA</name>
<dbReference type="InterPro" id="IPR025807">
    <property type="entry name" value="Adrift-typ_MeTrfase"/>
</dbReference>
<dbReference type="GO" id="GO:0004483">
    <property type="term" value="F:methyltransferase cap1 activity"/>
    <property type="evidence" value="ECO:0007669"/>
    <property type="project" value="TreeGrafter"/>
</dbReference>
<feature type="binding site" evidence="7">
    <location>
        <position position="143"/>
    </location>
    <ligand>
        <name>S-adenosyl-L-methionine</name>
        <dbReference type="ChEBI" id="CHEBI:59789"/>
    </ligand>
</feature>
<dbReference type="WBParaSite" id="PSAMB.scaffold1063size36471.g10727.t1">
    <property type="protein sequence ID" value="PSAMB.scaffold1063size36471.g10727.t1"/>
    <property type="gene ID" value="PSAMB.scaffold1063size36471.g10727"/>
</dbReference>
<dbReference type="AlphaFoldDB" id="A0A914UJK5"/>
<comment type="catalytic activity">
    <reaction evidence="6">
        <text>a 5'-end (N(7)-methyl 5'-triphosphoguanosine)-(2'-O-methyl-ribonucleoside)-(ribonucleotide) in mRNA + S-adenosyl-L-methionine = a 5'-end (N(7)-methyl 5'-triphosphoguanosine)-(2'-O-methyl-ribonucleoside)-(2'-O-methyl-ribonucleotide) in mRNA + S-adenosyl-L-homocysteine + H(+)</text>
        <dbReference type="Rhea" id="RHEA:67024"/>
        <dbReference type="Rhea" id="RHEA-COMP:17169"/>
        <dbReference type="Rhea" id="RHEA-COMP:17170"/>
        <dbReference type="ChEBI" id="CHEBI:15378"/>
        <dbReference type="ChEBI" id="CHEBI:57856"/>
        <dbReference type="ChEBI" id="CHEBI:59789"/>
        <dbReference type="ChEBI" id="CHEBI:167612"/>
        <dbReference type="ChEBI" id="CHEBI:167614"/>
        <dbReference type="EC" id="2.1.1.296"/>
    </reaction>
</comment>
<keyword evidence="3 7" id="KW-0489">Methyltransferase</keyword>
<evidence type="ECO:0000256" key="3">
    <source>
        <dbReference type="ARBA" id="ARBA00022603"/>
    </source>
</evidence>
<protein>
    <recommendedName>
        <fullName evidence="2">Cap-specific mRNA (nucleoside-2'-O-)-methyltransferase 2</fullName>
        <ecNumber evidence="1">2.1.1.296</ecNumber>
    </recommendedName>
</protein>
<keyword evidence="4 7" id="KW-0808">Transferase</keyword>
<feature type="domain" description="Adrift-type SAM-dependent 2'-O-MTase" evidence="8">
    <location>
        <begin position="107"/>
        <end position="315"/>
    </location>
</feature>
<dbReference type="Gene3D" id="3.40.50.12760">
    <property type="match status" value="1"/>
</dbReference>
<organism evidence="9 10">
    <name type="scientific">Plectus sambesii</name>
    <dbReference type="NCBI Taxonomy" id="2011161"/>
    <lineage>
        <taxon>Eukaryota</taxon>
        <taxon>Metazoa</taxon>
        <taxon>Ecdysozoa</taxon>
        <taxon>Nematoda</taxon>
        <taxon>Chromadorea</taxon>
        <taxon>Plectida</taxon>
        <taxon>Plectina</taxon>
        <taxon>Plectoidea</taxon>
        <taxon>Plectidae</taxon>
        <taxon>Plectus</taxon>
    </lineage>
</organism>
<evidence type="ECO:0000256" key="5">
    <source>
        <dbReference type="ARBA" id="ARBA00022691"/>
    </source>
</evidence>
<dbReference type="GO" id="GO:0032259">
    <property type="term" value="P:methylation"/>
    <property type="evidence" value="ECO:0007669"/>
    <property type="project" value="UniProtKB-KW"/>
</dbReference>
<dbReference type="InterPro" id="IPR002877">
    <property type="entry name" value="RNA_MeTrfase_FtsJ_dom"/>
</dbReference>
<keyword evidence="9" id="KW-1185">Reference proteome</keyword>
<dbReference type="GO" id="GO:0006370">
    <property type="term" value="P:7-methylguanosine mRNA capping"/>
    <property type="evidence" value="ECO:0007669"/>
    <property type="project" value="TreeGrafter"/>
</dbReference>
<keyword evidence="5 7" id="KW-0949">S-adenosyl-L-methionine</keyword>
<evidence type="ECO:0000259" key="8">
    <source>
        <dbReference type="PROSITE" id="PS51614"/>
    </source>
</evidence>
<dbReference type="GO" id="GO:0005737">
    <property type="term" value="C:cytoplasm"/>
    <property type="evidence" value="ECO:0007669"/>
    <property type="project" value="TreeGrafter"/>
</dbReference>
<feature type="active site" description="Proton acceptor" evidence="7">
    <location>
        <position position="268"/>
    </location>
</feature>
<sequence length="586" mass="66452">MGELIDLYQQIASELFKKEYFLRDGGASSERKNTSLEDQTSKHCADAVIEGTSEFPAAVDFMQLKTTLNDVKSELSDKDMSDWHNHTGWTNPAGCFIKDVRKHCHPELCTQAFCKFYEILIRCPELLPLEGDFRSLHLCEAPGAFISALNHFIVLRRRSLEWIWQATTLNPFCEANDPQWTVGDDRLIFYTLDRWLFGPDNSGDLLRLTEKDISAMKQGDGFHLVTADGSIDCQDDPAEQERITFPLQFCETVVALSTLRPNGCFILKKFTTCEPFGVSLIAFLMDHFSSVRFLKPASSKAGNSEIYVVCCGFLGISSNELALLHADYGTERCFDTLQKPSLSVVQQIFECSKYFIDRQLRVMKFNLATYRNCASNLRAAIEAVKEGTSQQFLEMIRLRSISAKRRLIPRRLMPIPWMAMSQLGRREGAFIDGFKQLSSTCVLAEHEKRLARIEGRLIVENFAWQLTNFDVDCFSTAGRCTVFGRPPRPLLQSKLCSAELLKLALRQLEANGRSIESLELYRPSVEGEDTTLSPGSSYQLELIGSSSPREERRSINCHRGKQSWLAILAELISSVSHNFFIRQQAR</sequence>
<dbReference type="GO" id="GO:0005634">
    <property type="term" value="C:nucleus"/>
    <property type="evidence" value="ECO:0007669"/>
    <property type="project" value="UniProtKB-ARBA"/>
</dbReference>
<evidence type="ECO:0000256" key="6">
    <source>
        <dbReference type="ARBA" id="ARBA00049477"/>
    </source>
</evidence>
<evidence type="ECO:0000313" key="10">
    <source>
        <dbReference type="WBParaSite" id="PSAMB.scaffold1063size36471.g10727.t1"/>
    </source>
</evidence>
<dbReference type="InterPro" id="IPR029063">
    <property type="entry name" value="SAM-dependent_MTases_sf"/>
</dbReference>
<dbReference type="PROSITE" id="PS51614">
    <property type="entry name" value="SAM_MT_ADRIFT"/>
    <property type="match status" value="1"/>
</dbReference>
<dbReference type="InterPro" id="IPR050851">
    <property type="entry name" value="mRNA_Cap_2O-Ribose_MeTrfase"/>
</dbReference>
<feature type="binding site" evidence="7">
    <location>
        <position position="228"/>
    </location>
    <ligand>
        <name>S-adenosyl-L-methionine</name>
        <dbReference type="ChEBI" id="CHEBI:59789"/>
    </ligand>
</feature>
<dbReference type="Proteomes" id="UP000887566">
    <property type="component" value="Unplaced"/>
</dbReference>
<evidence type="ECO:0000256" key="7">
    <source>
        <dbReference type="PROSITE-ProRule" id="PRU00946"/>
    </source>
</evidence>
<dbReference type="SUPFAM" id="SSF53335">
    <property type="entry name" value="S-adenosyl-L-methionine-dependent methyltransferases"/>
    <property type="match status" value="1"/>
</dbReference>
<dbReference type="Pfam" id="PF01728">
    <property type="entry name" value="FtsJ"/>
    <property type="match status" value="1"/>
</dbReference>
<dbReference type="PANTHER" id="PTHR16121:SF2">
    <property type="entry name" value="CAP-SPECIFIC MRNA (NUCLEOSIDE-2'-O-)-METHYLTRANSFERASE 2"/>
    <property type="match status" value="1"/>
</dbReference>
<evidence type="ECO:0000313" key="9">
    <source>
        <dbReference type="Proteomes" id="UP000887566"/>
    </source>
</evidence>
<dbReference type="EC" id="2.1.1.296" evidence="1"/>
<proteinExistence type="predicted"/>
<evidence type="ECO:0000256" key="1">
    <source>
        <dbReference type="ARBA" id="ARBA00012770"/>
    </source>
</evidence>
<feature type="binding site" evidence="7">
    <location>
        <position position="162"/>
    </location>
    <ligand>
        <name>S-adenosyl-L-methionine</name>
        <dbReference type="ChEBI" id="CHEBI:59789"/>
    </ligand>
</feature>
<evidence type="ECO:0000256" key="2">
    <source>
        <dbReference type="ARBA" id="ARBA00021134"/>
    </source>
</evidence>
<dbReference type="PANTHER" id="PTHR16121">
    <property type="entry name" value="CAP-SPECIFIC MRNA (NUCLEOSIDE-2'-O-)-METHYLTRANSFERASE 1-RELATED"/>
    <property type="match status" value="1"/>
</dbReference>
<reference evidence="10" key="1">
    <citation type="submission" date="2022-11" db="UniProtKB">
        <authorList>
            <consortium name="WormBaseParasite"/>
        </authorList>
    </citation>
    <scope>IDENTIFICATION</scope>
</reference>